<gene>
    <name evidence="2" type="ORF">A3B25_03570</name>
</gene>
<evidence type="ECO:0000313" key="3">
    <source>
        <dbReference type="Proteomes" id="UP000179106"/>
    </source>
</evidence>
<sequence>MGTKNVLARVLLTLLIIVIVSQKTHAADAQNLIRENISQSAQSGWSALSDFMGEVWQDTVRIASSFFKKVVDGMQAAIVNIIKVISALCGWIAPFVPAGLRRVFAAIGDFFSQIFQLIDYFIKNLFSELKPPTDIAP</sequence>
<name>A0A1G2GY09_9BACT</name>
<protein>
    <submittedName>
        <fullName evidence="2">Uncharacterized protein</fullName>
    </submittedName>
</protein>
<organism evidence="2 3">
    <name type="scientific">Candidatus Ryanbacteria bacterium RIFCSPLOWO2_01_FULL_48_26</name>
    <dbReference type="NCBI Taxonomy" id="1802126"/>
    <lineage>
        <taxon>Bacteria</taxon>
        <taxon>Candidatus Ryaniibacteriota</taxon>
    </lineage>
</organism>
<feature type="chain" id="PRO_5009583019" evidence="1">
    <location>
        <begin position="27"/>
        <end position="137"/>
    </location>
</feature>
<evidence type="ECO:0000313" key="2">
    <source>
        <dbReference type="EMBL" id="OGZ54668.1"/>
    </source>
</evidence>
<keyword evidence="1" id="KW-0732">Signal</keyword>
<evidence type="ECO:0000256" key="1">
    <source>
        <dbReference type="SAM" id="SignalP"/>
    </source>
</evidence>
<dbReference type="AlphaFoldDB" id="A0A1G2GY09"/>
<dbReference type="EMBL" id="MHNW01000004">
    <property type="protein sequence ID" value="OGZ54668.1"/>
    <property type="molecule type" value="Genomic_DNA"/>
</dbReference>
<feature type="signal peptide" evidence="1">
    <location>
        <begin position="1"/>
        <end position="26"/>
    </location>
</feature>
<proteinExistence type="predicted"/>
<comment type="caution">
    <text evidence="2">The sequence shown here is derived from an EMBL/GenBank/DDBJ whole genome shotgun (WGS) entry which is preliminary data.</text>
</comment>
<dbReference type="STRING" id="1802126.A3B25_03570"/>
<accession>A0A1G2GY09</accession>
<dbReference type="Proteomes" id="UP000179106">
    <property type="component" value="Unassembled WGS sequence"/>
</dbReference>
<reference evidence="2 3" key="1">
    <citation type="journal article" date="2016" name="Nat. Commun.">
        <title>Thousands of microbial genomes shed light on interconnected biogeochemical processes in an aquifer system.</title>
        <authorList>
            <person name="Anantharaman K."/>
            <person name="Brown C.T."/>
            <person name="Hug L.A."/>
            <person name="Sharon I."/>
            <person name="Castelle C.J."/>
            <person name="Probst A.J."/>
            <person name="Thomas B.C."/>
            <person name="Singh A."/>
            <person name="Wilkins M.J."/>
            <person name="Karaoz U."/>
            <person name="Brodie E.L."/>
            <person name="Williams K.H."/>
            <person name="Hubbard S.S."/>
            <person name="Banfield J.F."/>
        </authorList>
    </citation>
    <scope>NUCLEOTIDE SEQUENCE [LARGE SCALE GENOMIC DNA]</scope>
</reference>